<gene>
    <name evidence="3" type="ordered locus">Sked_21090</name>
</gene>
<evidence type="ECO:0000313" key="3">
    <source>
        <dbReference type="EMBL" id="ACZ22031.1"/>
    </source>
</evidence>
<dbReference type="InterPro" id="IPR037143">
    <property type="entry name" value="4-PPantetheinyl_Trfase_dom_sf"/>
</dbReference>
<evidence type="ECO:0000259" key="2">
    <source>
        <dbReference type="Pfam" id="PF01648"/>
    </source>
</evidence>
<evidence type="ECO:0000313" key="4">
    <source>
        <dbReference type="Proteomes" id="UP000000322"/>
    </source>
</evidence>
<reference evidence="3 4" key="1">
    <citation type="journal article" date="2009" name="Stand. Genomic Sci.">
        <title>Complete genome sequence of Sanguibacter keddieii type strain (ST-74).</title>
        <authorList>
            <person name="Ivanova N."/>
            <person name="Sikorski J."/>
            <person name="Sims D."/>
            <person name="Brettin T."/>
            <person name="Detter J.C."/>
            <person name="Han C."/>
            <person name="Lapidus A."/>
            <person name="Copeland A."/>
            <person name="Glavina Del Rio T."/>
            <person name="Nolan M."/>
            <person name="Chen F."/>
            <person name="Lucas S."/>
            <person name="Tice H."/>
            <person name="Cheng J.F."/>
            <person name="Bruce D."/>
            <person name="Goodwin L."/>
            <person name="Pitluck S."/>
            <person name="Pati A."/>
            <person name="Mavromatis K."/>
            <person name="Chen A."/>
            <person name="Palaniappan K."/>
            <person name="D'haeseleer P."/>
            <person name="Chain P."/>
            <person name="Bristow J."/>
            <person name="Eisen J.A."/>
            <person name="Markowitz V."/>
            <person name="Hugenholtz P."/>
            <person name="Goker M."/>
            <person name="Pukall R."/>
            <person name="Klenk H.P."/>
            <person name="Kyrpides N.C."/>
        </authorList>
    </citation>
    <scope>NUCLEOTIDE SEQUENCE [LARGE SCALE GENOMIC DNA]</scope>
    <source>
        <strain evidence="4">ATCC 51767 / DSM 10542 / NCFB 3025 / ST-74</strain>
    </source>
</reference>
<dbReference type="InterPro" id="IPR008278">
    <property type="entry name" value="4-PPantetheinyl_Trfase_dom"/>
</dbReference>
<keyword evidence="4" id="KW-1185">Reference proteome</keyword>
<dbReference type="KEGG" id="ske:Sked_21090"/>
<accession>D1BHW1</accession>
<dbReference type="STRING" id="446469.Sked_21090"/>
<dbReference type="AlphaFoldDB" id="D1BHW1"/>
<dbReference type="GO" id="GO:0008897">
    <property type="term" value="F:holo-[acyl-carrier-protein] synthase activity"/>
    <property type="evidence" value="ECO:0007669"/>
    <property type="project" value="InterPro"/>
</dbReference>
<dbReference type="SUPFAM" id="SSF56214">
    <property type="entry name" value="4'-phosphopantetheinyl transferase"/>
    <property type="match status" value="1"/>
</dbReference>
<dbReference type="Gene3D" id="3.90.470.20">
    <property type="entry name" value="4'-phosphopantetheinyl transferase domain"/>
    <property type="match status" value="1"/>
</dbReference>
<dbReference type="EMBL" id="CP001819">
    <property type="protein sequence ID" value="ACZ22031.1"/>
    <property type="molecule type" value="Genomic_DNA"/>
</dbReference>
<sequence length="243" mass="25565">MESVGAFVTRTTWHDARVTSVTSSSAPEVLVVWGRGSSSGGPDDLLRHAVAAHLEMDPGEVQTGRLCPRCASSDHGRPVVLSAGRAAGRGEQRPVHVSLSRAAGRTVVAVTTAGPVGVDVEHVDAAGFDTFARVGLHRDETDGDASWRTRTWVRKESLVKATGDGLMVDLRDVQVTAPDDAPELVRWEGHDAPGGVEMVDLDVPGQEPGQPALLASLTLLFPDGASRAPTVITTRSAADLSDR</sequence>
<feature type="domain" description="4'-phosphopantetheinyl transferase" evidence="2">
    <location>
        <begin position="115"/>
        <end position="197"/>
    </location>
</feature>
<dbReference type="eggNOG" id="COG2091">
    <property type="taxonomic scope" value="Bacteria"/>
</dbReference>
<proteinExistence type="predicted"/>
<name>D1BHW1_SANKS</name>
<dbReference type="Pfam" id="PF01648">
    <property type="entry name" value="ACPS"/>
    <property type="match status" value="1"/>
</dbReference>
<protein>
    <submittedName>
        <fullName evidence="3">Phosphopantetheinyl transferase</fullName>
    </submittedName>
</protein>
<dbReference type="Proteomes" id="UP000000322">
    <property type="component" value="Chromosome"/>
</dbReference>
<dbReference type="HOGENOM" id="CLU_1141939_0_0_11"/>
<keyword evidence="1 3" id="KW-0808">Transferase</keyword>
<organism evidence="3 4">
    <name type="scientific">Sanguibacter keddieii (strain ATCC 51767 / DSM 10542 / NCFB 3025 / ST-74)</name>
    <dbReference type="NCBI Taxonomy" id="446469"/>
    <lineage>
        <taxon>Bacteria</taxon>
        <taxon>Bacillati</taxon>
        <taxon>Actinomycetota</taxon>
        <taxon>Actinomycetes</taxon>
        <taxon>Micrococcales</taxon>
        <taxon>Sanguibacteraceae</taxon>
        <taxon>Sanguibacter</taxon>
    </lineage>
</organism>
<evidence type="ECO:0000256" key="1">
    <source>
        <dbReference type="ARBA" id="ARBA00022679"/>
    </source>
</evidence>
<dbReference type="GO" id="GO:0000287">
    <property type="term" value="F:magnesium ion binding"/>
    <property type="evidence" value="ECO:0007669"/>
    <property type="project" value="InterPro"/>
</dbReference>